<accession>A0ABX1WT85</accession>
<evidence type="ECO:0000259" key="6">
    <source>
        <dbReference type="Pfam" id="PF08281"/>
    </source>
</evidence>
<evidence type="ECO:0000256" key="4">
    <source>
        <dbReference type="ARBA" id="ARBA00023163"/>
    </source>
</evidence>
<dbReference type="InterPro" id="IPR014327">
    <property type="entry name" value="RNA_pol_sigma70_bacteroid"/>
</dbReference>
<organism evidence="7 8">
    <name type="scientific">Marinifilum caeruleilacunae</name>
    <dbReference type="NCBI Taxonomy" id="2499076"/>
    <lineage>
        <taxon>Bacteria</taxon>
        <taxon>Pseudomonadati</taxon>
        <taxon>Bacteroidota</taxon>
        <taxon>Bacteroidia</taxon>
        <taxon>Marinilabiliales</taxon>
        <taxon>Marinifilaceae</taxon>
    </lineage>
</organism>
<dbReference type="InterPro" id="IPR013249">
    <property type="entry name" value="RNA_pol_sigma70_r4_t2"/>
</dbReference>
<feature type="domain" description="RNA polymerase sigma factor 70 region 4 type 2" evidence="6">
    <location>
        <begin position="164"/>
        <end position="216"/>
    </location>
</feature>
<keyword evidence="3" id="KW-0731">Sigma factor</keyword>
<keyword evidence="2" id="KW-0805">Transcription regulation</keyword>
<dbReference type="Gene3D" id="1.10.10.10">
    <property type="entry name" value="Winged helix-like DNA-binding domain superfamily/Winged helix DNA-binding domain"/>
    <property type="match status" value="1"/>
</dbReference>
<evidence type="ECO:0000259" key="5">
    <source>
        <dbReference type="Pfam" id="PF04542"/>
    </source>
</evidence>
<dbReference type="Proteomes" id="UP000732105">
    <property type="component" value="Unassembled WGS sequence"/>
</dbReference>
<dbReference type="InterPro" id="IPR013325">
    <property type="entry name" value="RNA_pol_sigma_r2"/>
</dbReference>
<keyword evidence="8" id="KW-1185">Reference proteome</keyword>
<dbReference type="Pfam" id="PF08281">
    <property type="entry name" value="Sigma70_r4_2"/>
    <property type="match status" value="1"/>
</dbReference>
<feature type="domain" description="RNA polymerase sigma-70 region 2" evidence="5">
    <location>
        <begin position="67"/>
        <end position="133"/>
    </location>
</feature>
<proteinExistence type="inferred from homology"/>
<evidence type="ECO:0000313" key="7">
    <source>
        <dbReference type="EMBL" id="NOU59310.1"/>
    </source>
</evidence>
<reference evidence="7 8" key="1">
    <citation type="submission" date="2018-12" db="EMBL/GenBank/DDBJ databases">
        <title>Marinifilum JC070 sp. nov., a marine bacterium isolated from Yongle Blue Hole in the South China Sea.</title>
        <authorList>
            <person name="Fu T."/>
        </authorList>
    </citation>
    <scope>NUCLEOTIDE SEQUENCE [LARGE SCALE GENOMIC DNA]</scope>
    <source>
        <strain evidence="7 8">JC070</strain>
    </source>
</reference>
<dbReference type="NCBIfam" id="TIGR02985">
    <property type="entry name" value="Sig70_bacteroi1"/>
    <property type="match status" value="1"/>
</dbReference>
<comment type="caution">
    <text evidence="7">The sequence shown here is derived from an EMBL/GenBank/DDBJ whole genome shotgun (WGS) entry which is preliminary data.</text>
</comment>
<dbReference type="PANTHER" id="PTHR43133:SF46">
    <property type="entry name" value="RNA POLYMERASE SIGMA-70 FACTOR ECF SUBFAMILY"/>
    <property type="match status" value="1"/>
</dbReference>
<protein>
    <submittedName>
        <fullName evidence="7">RNA polymerase sigma-70 factor</fullName>
    </submittedName>
</protein>
<dbReference type="SUPFAM" id="SSF88659">
    <property type="entry name" value="Sigma3 and sigma4 domains of RNA polymerase sigma factors"/>
    <property type="match status" value="1"/>
</dbReference>
<keyword evidence="4" id="KW-0804">Transcription</keyword>
<dbReference type="Gene3D" id="1.10.1740.10">
    <property type="match status" value="1"/>
</dbReference>
<dbReference type="PANTHER" id="PTHR43133">
    <property type="entry name" value="RNA POLYMERASE ECF-TYPE SIGMA FACTO"/>
    <property type="match status" value="1"/>
</dbReference>
<comment type="similarity">
    <text evidence="1">Belongs to the sigma-70 factor family. ECF subfamily.</text>
</comment>
<dbReference type="EMBL" id="RZNH01000006">
    <property type="protein sequence ID" value="NOU59310.1"/>
    <property type="molecule type" value="Genomic_DNA"/>
</dbReference>
<sequence>MLFADFRKLSAGAHATNFHFIRFFASLTNLNEPPKKPKPLKTHPQNIDFLIRRLSVESDERALDELFHIYYDRLLTASFVLVKSKDLAEEVVADVFYRLWQNREKLPEVKNLDNYLFISIRNQSLNYINREQRHGKDSIDDVVSNQLSEENTAEDFIVAKELQDKITQSIESLPPKCREVFLLIRFEGKKYKEVAELLKVSVNTVDTQMGIAIKKLGEMLGYKGKSKKK</sequence>
<dbReference type="InterPro" id="IPR014284">
    <property type="entry name" value="RNA_pol_sigma-70_dom"/>
</dbReference>
<dbReference type="InterPro" id="IPR036388">
    <property type="entry name" value="WH-like_DNA-bd_sf"/>
</dbReference>
<evidence type="ECO:0000256" key="1">
    <source>
        <dbReference type="ARBA" id="ARBA00010641"/>
    </source>
</evidence>
<dbReference type="InterPro" id="IPR007627">
    <property type="entry name" value="RNA_pol_sigma70_r2"/>
</dbReference>
<gene>
    <name evidence="7" type="ORF">ELS83_05725</name>
</gene>
<dbReference type="CDD" id="cd06171">
    <property type="entry name" value="Sigma70_r4"/>
    <property type="match status" value="1"/>
</dbReference>
<evidence type="ECO:0000313" key="8">
    <source>
        <dbReference type="Proteomes" id="UP000732105"/>
    </source>
</evidence>
<evidence type="ECO:0000256" key="3">
    <source>
        <dbReference type="ARBA" id="ARBA00023082"/>
    </source>
</evidence>
<dbReference type="InterPro" id="IPR013324">
    <property type="entry name" value="RNA_pol_sigma_r3/r4-like"/>
</dbReference>
<evidence type="ECO:0000256" key="2">
    <source>
        <dbReference type="ARBA" id="ARBA00023015"/>
    </source>
</evidence>
<dbReference type="SUPFAM" id="SSF88946">
    <property type="entry name" value="Sigma2 domain of RNA polymerase sigma factors"/>
    <property type="match status" value="1"/>
</dbReference>
<dbReference type="InterPro" id="IPR039425">
    <property type="entry name" value="RNA_pol_sigma-70-like"/>
</dbReference>
<dbReference type="Pfam" id="PF04542">
    <property type="entry name" value="Sigma70_r2"/>
    <property type="match status" value="1"/>
</dbReference>
<dbReference type="NCBIfam" id="TIGR02937">
    <property type="entry name" value="sigma70-ECF"/>
    <property type="match status" value="1"/>
</dbReference>
<name>A0ABX1WT85_9BACT</name>